<protein>
    <submittedName>
        <fullName evidence="1">Uncharacterized protein</fullName>
    </submittedName>
</protein>
<proteinExistence type="predicted"/>
<dbReference type="PANTHER" id="PTHR31228:SF22">
    <property type="entry name" value="CYSTATIN_MONELLIN SUPERFAMILY PROTEIN"/>
    <property type="match status" value="1"/>
</dbReference>
<accession>A0AAV0DB64</accession>
<dbReference type="EMBL" id="CAMAPF010000093">
    <property type="protein sequence ID" value="CAH9097340.1"/>
    <property type="molecule type" value="Genomic_DNA"/>
</dbReference>
<name>A0AAV0DB64_9ASTE</name>
<evidence type="ECO:0000313" key="2">
    <source>
        <dbReference type="Proteomes" id="UP001152523"/>
    </source>
</evidence>
<dbReference type="SUPFAM" id="SSF54403">
    <property type="entry name" value="Cystatin/monellin"/>
    <property type="match status" value="1"/>
</dbReference>
<organism evidence="1 2">
    <name type="scientific">Cuscuta epithymum</name>
    <dbReference type="NCBI Taxonomy" id="186058"/>
    <lineage>
        <taxon>Eukaryota</taxon>
        <taxon>Viridiplantae</taxon>
        <taxon>Streptophyta</taxon>
        <taxon>Embryophyta</taxon>
        <taxon>Tracheophyta</taxon>
        <taxon>Spermatophyta</taxon>
        <taxon>Magnoliopsida</taxon>
        <taxon>eudicotyledons</taxon>
        <taxon>Gunneridae</taxon>
        <taxon>Pentapetalae</taxon>
        <taxon>asterids</taxon>
        <taxon>lamiids</taxon>
        <taxon>Solanales</taxon>
        <taxon>Convolvulaceae</taxon>
        <taxon>Cuscuteae</taxon>
        <taxon>Cuscuta</taxon>
        <taxon>Cuscuta subgen. Cuscuta</taxon>
    </lineage>
</organism>
<evidence type="ECO:0000313" key="1">
    <source>
        <dbReference type="EMBL" id="CAH9097340.1"/>
    </source>
</evidence>
<dbReference type="AlphaFoldDB" id="A0AAV0DB64"/>
<dbReference type="PANTHER" id="PTHR31228">
    <property type="entry name" value="CYSTATIN/MONELLIN SUPERFAMILY PROTEIN"/>
    <property type="match status" value="1"/>
</dbReference>
<dbReference type="Gene3D" id="3.10.450.10">
    <property type="match status" value="1"/>
</dbReference>
<gene>
    <name evidence="1" type="ORF">CEPIT_LOCUS14019</name>
</gene>
<comment type="caution">
    <text evidence="1">The sequence shown here is derived from an EMBL/GenBank/DDBJ whole genome shotgun (WGS) entry which is preliminary data.</text>
</comment>
<dbReference type="InterPro" id="IPR046350">
    <property type="entry name" value="Cystatin_sf"/>
</dbReference>
<keyword evidence="2" id="KW-1185">Reference proteome</keyword>
<reference evidence="1" key="1">
    <citation type="submission" date="2022-07" db="EMBL/GenBank/DDBJ databases">
        <authorList>
            <person name="Macas J."/>
            <person name="Novak P."/>
            <person name="Neumann P."/>
        </authorList>
    </citation>
    <scope>NUCLEOTIDE SEQUENCE</scope>
</reference>
<sequence>MMQSETLPILESPLKKPKLGAEERRPNKFLIGVSSEDDGGLGHINDKNLIEEYLKYERQVIESEGFDVDFVPRAFRRIFGSHIFPCKLDDPKEMEFIQECTDFTIAQYNRLMKSKSHLQLVKIVKANKRSSYNHAFFITFEALNTVSNQSATYTYQAKVFCGHGRDYKELLFIRRKDQMKDILFPVDLKDKEEYKRIKKCIDYGLYENRDMLDNILKSQLMQLQLTRIVNAVQNTTDHRIYRIVFEAMDVRTRQTDTYFAEANYASRVENDLVGMPYLWRKGQKNHEYDGEFEEEDWRCLENGVLRCL</sequence>
<dbReference type="Proteomes" id="UP001152523">
    <property type="component" value="Unassembled WGS sequence"/>
</dbReference>